<dbReference type="GO" id="GO:0005524">
    <property type="term" value="F:ATP binding"/>
    <property type="evidence" value="ECO:0007669"/>
    <property type="project" value="InterPro"/>
</dbReference>
<dbReference type="InterPro" id="IPR042121">
    <property type="entry name" value="MutL_C_regsub"/>
</dbReference>
<dbReference type="NCBIfam" id="TIGR00585">
    <property type="entry name" value="mutl"/>
    <property type="match status" value="1"/>
</dbReference>
<dbReference type="Gene3D" id="3.30.1540.20">
    <property type="entry name" value="MutL, C-terminal domain, dimerisation subdomain"/>
    <property type="match status" value="1"/>
</dbReference>
<comment type="similarity">
    <text evidence="1 5">Belongs to the DNA mismatch repair MutL/HexB family.</text>
</comment>
<dbReference type="Gene3D" id="3.30.565.10">
    <property type="entry name" value="Histidine kinase-like ATPase, C-terminal domain"/>
    <property type="match status" value="1"/>
</dbReference>
<dbReference type="GO" id="GO:0140664">
    <property type="term" value="F:ATP-dependent DNA damage sensor activity"/>
    <property type="evidence" value="ECO:0007669"/>
    <property type="project" value="InterPro"/>
</dbReference>
<evidence type="ECO:0000259" key="7">
    <source>
        <dbReference type="SMART" id="SM01340"/>
    </source>
</evidence>
<dbReference type="PANTHER" id="PTHR10073:SF12">
    <property type="entry name" value="DNA MISMATCH REPAIR PROTEIN MLH1"/>
    <property type="match status" value="1"/>
</dbReference>
<dbReference type="RefSeq" id="WP_210120518.1">
    <property type="nucleotide sequence ID" value="NZ_CP054142.1"/>
</dbReference>
<protein>
    <recommendedName>
        <fullName evidence="2 5">DNA mismatch repair protein MutL</fullName>
    </recommendedName>
</protein>
<dbReference type="HAMAP" id="MF_00149">
    <property type="entry name" value="DNA_mis_repair"/>
    <property type="match status" value="1"/>
</dbReference>
<dbReference type="SUPFAM" id="SSF118116">
    <property type="entry name" value="DNA mismatch repair protein MutL"/>
    <property type="match status" value="1"/>
</dbReference>
<dbReference type="GO" id="GO:0032300">
    <property type="term" value="C:mismatch repair complex"/>
    <property type="evidence" value="ECO:0007669"/>
    <property type="project" value="InterPro"/>
</dbReference>
<comment type="function">
    <text evidence="5">This protein is involved in the repair of mismatches in DNA. It is required for dam-dependent methyl-directed DNA mismatch repair. May act as a 'molecular matchmaker', a protein that promotes the formation of a stable complex between two or more DNA-binding proteins in an ATP-dependent manner without itself being part of a final effector complex.</text>
</comment>
<proteinExistence type="inferred from homology"/>
<dbReference type="InterPro" id="IPR002099">
    <property type="entry name" value="MutL/Mlh/PMS"/>
</dbReference>
<dbReference type="GO" id="GO:0004519">
    <property type="term" value="F:endonuclease activity"/>
    <property type="evidence" value="ECO:0007669"/>
    <property type="project" value="UniProtKB-KW"/>
</dbReference>
<keyword evidence="9" id="KW-1185">Reference proteome</keyword>
<feature type="domain" description="DNA mismatch repair protein S5" evidence="7">
    <location>
        <begin position="217"/>
        <end position="335"/>
    </location>
</feature>
<dbReference type="InterPro" id="IPR020667">
    <property type="entry name" value="DNA_mismatch_repair_MutL"/>
</dbReference>
<dbReference type="AlphaFoldDB" id="A0A975IEA5"/>
<dbReference type="GO" id="GO:0006298">
    <property type="term" value="P:mismatch repair"/>
    <property type="evidence" value="ECO:0007669"/>
    <property type="project" value="UniProtKB-UniRule"/>
</dbReference>
<dbReference type="InterPro" id="IPR038973">
    <property type="entry name" value="MutL/Mlh/Pms-like"/>
</dbReference>
<dbReference type="InterPro" id="IPR014762">
    <property type="entry name" value="DNA_mismatch_repair_CS"/>
</dbReference>
<dbReference type="Pfam" id="PF08676">
    <property type="entry name" value="MutL_C"/>
    <property type="match status" value="1"/>
</dbReference>
<evidence type="ECO:0000256" key="2">
    <source>
        <dbReference type="ARBA" id="ARBA00021975"/>
    </source>
</evidence>
<dbReference type="InterPro" id="IPR014790">
    <property type="entry name" value="MutL_C"/>
</dbReference>
<keyword evidence="8" id="KW-0255">Endonuclease</keyword>
<dbReference type="InterPro" id="IPR013507">
    <property type="entry name" value="DNA_mismatch_S5_2-like"/>
</dbReference>
<dbReference type="Gene3D" id="3.30.1370.100">
    <property type="entry name" value="MutL, C-terminal domain, regulatory subdomain"/>
    <property type="match status" value="1"/>
</dbReference>
<reference evidence="8 9" key="1">
    <citation type="journal article" date="2021" name="Microbiol. Resour. Announc.">
        <title>Complete Genome Sequences of Three Human Oral Treponema parvum Isolates.</title>
        <authorList>
            <person name="Zeng H."/>
            <person name="Watt R.M."/>
        </authorList>
    </citation>
    <scope>NUCLEOTIDE SEQUENCE [LARGE SCALE GENOMIC DNA]</scope>
    <source>
        <strain evidence="8 9">ATCC 700770</strain>
    </source>
</reference>
<evidence type="ECO:0000256" key="1">
    <source>
        <dbReference type="ARBA" id="ARBA00006082"/>
    </source>
</evidence>
<dbReference type="Proteomes" id="UP000671908">
    <property type="component" value="Chromosome"/>
</dbReference>
<gene>
    <name evidence="5 8" type="primary">mutL</name>
    <name evidence="8" type="ORF">HRQ91_04875</name>
</gene>
<dbReference type="GO" id="GO:0016887">
    <property type="term" value="F:ATP hydrolysis activity"/>
    <property type="evidence" value="ECO:0007669"/>
    <property type="project" value="InterPro"/>
</dbReference>
<dbReference type="SUPFAM" id="SSF55874">
    <property type="entry name" value="ATPase domain of HSP90 chaperone/DNA topoisomerase II/histidine kinase"/>
    <property type="match status" value="1"/>
</dbReference>
<evidence type="ECO:0000313" key="9">
    <source>
        <dbReference type="Proteomes" id="UP000671908"/>
    </source>
</evidence>
<evidence type="ECO:0000256" key="4">
    <source>
        <dbReference type="ARBA" id="ARBA00023204"/>
    </source>
</evidence>
<dbReference type="KEGG" id="tpav:HRQ91_04875"/>
<dbReference type="Pfam" id="PF13589">
    <property type="entry name" value="HATPase_c_3"/>
    <property type="match status" value="1"/>
</dbReference>
<evidence type="ECO:0000259" key="6">
    <source>
        <dbReference type="SMART" id="SM00853"/>
    </source>
</evidence>
<dbReference type="PANTHER" id="PTHR10073">
    <property type="entry name" value="DNA MISMATCH REPAIR PROTEIN MLH, PMS, MUTL"/>
    <property type="match status" value="1"/>
</dbReference>
<organism evidence="8 9">
    <name type="scientific">Treponema parvum</name>
    <dbReference type="NCBI Taxonomy" id="138851"/>
    <lineage>
        <taxon>Bacteria</taxon>
        <taxon>Pseudomonadati</taxon>
        <taxon>Spirochaetota</taxon>
        <taxon>Spirochaetia</taxon>
        <taxon>Spirochaetales</taxon>
        <taxon>Treponemataceae</taxon>
        <taxon>Treponema</taxon>
    </lineage>
</organism>
<keyword evidence="3 5" id="KW-0227">DNA damage</keyword>
<dbReference type="FunFam" id="3.30.565.10:FF:000003">
    <property type="entry name" value="DNA mismatch repair endonuclease MutL"/>
    <property type="match status" value="1"/>
</dbReference>
<dbReference type="Gene3D" id="3.30.230.10">
    <property type="match status" value="1"/>
</dbReference>
<dbReference type="InterPro" id="IPR042120">
    <property type="entry name" value="MutL_C_dimsub"/>
</dbReference>
<dbReference type="CDD" id="cd00782">
    <property type="entry name" value="MutL_Trans"/>
    <property type="match status" value="1"/>
</dbReference>
<keyword evidence="8" id="KW-0540">Nuclease</keyword>
<dbReference type="GO" id="GO:0030983">
    <property type="term" value="F:mismatched DNA binding"/>
    <property type="evidence" value="ECO:0007669"/>
    <property type="project" value="InterPro"/>
</dbReference>
<dbReference type="InterPro" id="IPR036890">
    <property type="entry name" value="HATPase_C_sf"/>
</dbReference>
<dbReference type="InterPro" id="IPR037198">
    <property type="entry name" value="MutL_C_sf"/>
</dbReference>
<dbReference type="PROSITE" id="PS00058">
    <property type="entry name" value="DNA_MISMATCH_REPAIR_1"/>
    <property type="match status" value="1"/>
</dbReference>
<dbReference type="InterPro" id="IPR014721">
    <property type="entry name" value="Ribsml_uS5_D2-typ_fold_subgr"/>
</dbReference>
<dbReference type="SUPFAM" id="SSF54211">
    <property type="entry name" value="Ribosomal protein S5 domain 2-like"/>
    <property type="match status" value="1"/>
</dbReference>
<sequence length="638" mass="70560">MSETKDKSLQTAKRRPIRVLNAEVARKIAAGEVIDRPNAIVRELMDNAVDSGANSITVELSGGGIDKIRVIDNGSGITREDLLHCARPHATSKIQTETDLLHLSTLGFRGEALASIAAVSRLSIMSGKSRLRASVTEDHIIEDIQPVSGTIVQSEALFENFPARRVFLKRPASETTMCKNTFIEKSLPKPEIAFRLTIDGQTKLDLPSGQSLTERFIQANSIRENEKLFYEIQGSGSDFIFKLIIGEPAVSRPDKKFIFIYVNGRKISEFSLVQAIEYGCQGYFPNGTHPAASLFVQIAPESVDFNIHPAKKEARFHDISELHHAVSSCVKNFFRQYTLKAVTLSSEPIQKELSEEFSEKFEAAKDIRSRFFSPSYRSSRATKEHPFEKTPDFYSVDKIPVQPDDLKTYAALSDTKNTDFGESKYKISSQSPKQLALAAIAAADGGTAGDGSPNSSSSDGLRYLGTALGVFLLAEKNDILYIIDQHAAHERILYDKIIASQGRSQALLVPYVVKTQSVQEDAYMERIREKLNAAGFSSKNCGDGRWEISSVPERWRGTEEELARMLLEKRIDASELISKLAAMTACKAAVKDGYVLDDSSAKALAISALELKDPHCPHGRPVYTAITRAELFKLVKRT</sequence>
<evidence type="ECO:0000313" key="8">
    <source>
        <dbReference type="EMBL" id="QTQ13845.1"/>
    </source>
</evidence>
<dbReference type="EMBL" id="CP054142">
    <property type="protein sequence ID" value="QTQ13845.1"/>
    <property type="molecule type" value="Genomic_DNA"/>
</dbReference>
<evidence type="ECO:0000256" key="3">
    <source>
        <dbReference type="ARBA" id="ARBA00022763"/>
    </source>
</evidence>
<dbReference type="SMART" id="SM01340">
    <property type="entry name" value="DNA_mis_repair"/>
    <property type="match status" value="1"/>
</dbReference>
<dbReference type="CDD" id="cd16926">
    <property type="entry name" value="HATPase_MutL-MLH-PMS-like"/>
    <property type="match status" value="1"/>
</dbReference>
<dbReference type="SMART" id="SM00853">
    <property type="entry name" value="MutL_C"/>
    <property type="match status" value="1"/>
</dbReference>
<dbReference type="Pfam" id="PF01119">
    <property type="entry name" value="DNA_mis_repair"/>
    <property type="match status" value="1"/>
</dbReference>
<name>A0A975IEA5_9SPIR</name>
<accession>A0A975IEA5</accession>
<keyword evidence="8" id="KW-0378">Hydrolase</keyword>
<keyword evidence="4 5" id="KW-0234">DNA repair</keyword>
<dbReference type="InterPro" id="IPR020568">
    <property type="entry name" value="Ribosomal_Su5_D2-typ_SF"/>
</dbReference>
<feature type="domain" description="MutL C-terminal dimerisation" evidence="6">
    <location>
        <begin position="463"/>
        <end position="596"/>
    </location>
</feature>
<evidence type="ECO:0000256" key="5">
    <source>
        <dbReference type="HAMAP-Rule" id="MF_00149"/>
    </source>
</evidence>